<proteinExistence type="predicted"/>
<accession>A0ABS0SKZ4</accession>
<organism evidence="1 2">
    <name type="scientific">Capnocytophaga periodontitidis</name>
    <dbReference type="NCBI Taxonomy" id="2795027"/>
    <lineage>
        <taxon>Bacteria</taxon>
        <taxon>Pseudomonadati</taxon>
        <taxon>Bacteroidota</taxon>
        <taxon>Flavobacteriia</taxon>
        <taxon>Flavobacteriales</taxon>
        <taxon>Flavobacteriaceae</taxon>
        <taxon>Capnocytophaga</taxon>
    </lineage>
</organism>
<evidence type="ECO:0000313" key="1">
    <source>
        <dbReference type="EMBL" id="MBI1646449.1"/>
    </source>
</evidence>
<name>A0ABS0SKZ4_9FLAO</name>
<sequence length="152" mass="17839">MTENISIDFCLEKIVNYWCKYIGCEIYFTKKELNFIADFLPLIDTSLLPVPEENIQKQLENIKNDDEVFLENSKSINIDTFDKIKDALGDKILNEKELALENLLACFFICSLEYDDLIIEYASYDLLVLEVSEKIIIEKLYQHFGDIINYQE</sequence>
<comment type="caution">
    <text evidence="1">The sequence shown here is derived from an EMBL/GenBank/DDBJ whole genome shotgun (WGS) entry which is preliminary data.</text>
</comment>
<dbReference type="Proteomes" id="UP000641139">
    <property type="component" value="Unassembled WGS sequence"/>
</dbReference>
<dbReference type="RefSeq" id="WP_198466282.1">
    <property type="nucleotide sequence ID" value="NZ_JAEFDC010000003.1"/>
</dbReference>
<protein>
    <submittedName>
        <fullName evidence="1">Uncharacterized protein</fullName>
    </submittedName>
</protein>
<dbReference type="EMBL" id="JAEFDC010000003">
    <property type="protein sequence ID" value="MBI1646449.1"/>
    <property type="molecule type" value="Genomic_DNA"/>
</dbReference>
<gene>
    <name evidence="1" type="ORF">I7X30_05170</name>
</gene>
<evidence type="ECO:0000313" key="2">
    <source>
        <dbReference type="Proteomes" id="UP000641139"/>
    </source>
</evidence>
<keyword evidence="2" id="KW-1185">Reference proteome</keyword>
<reference evidence="1 2" key="1">
    <citation type="journal article" date="2021" name="Int. J. Syst. Evol. Microbiol.">
        <title>Capnocytophaga periodontitidis sp. nov., isolated from subgingival plaque of periodontitis patient.</title>
        <authorList>
            <person name="Zhang Y."/>
            <person name="Qiao D."/>
            <person name="Shi W."/>
            <person name="Wu D."/>
            <person name="Cai M."/>
        </authorList>
    </citation>
    <scope>NUCLEOTIDE SEQUENCE [LARGE SCALE GENOMIC DNA]</scope>
    <source>
        <strain evidence="1 2">051621</strain>
    </source>
</reference>